<dbReference type="InterPro" id="IPR032812">
    <property type="entry name" value="SbsA_Ig"/>
</dbReference>
<dbReference type="RefSeq" id="WP_311558092.1">
    <property type="nucleotide sequence ID" value="NZ_JAVREJ010000014.1"/>
</dbReference>
<reference evidence="5" key="1">
    <citation type="submission" date="2023-07" db="EMBL/GenBank/DDBJ databases">
        <title>30 novel species of actinomycetes from the DSMZ collection.</title>
        <authorList>
            <person name="Nouioui I."/>
        </authorList>
    </citation>
    <scope>NUCLEOTIDE SEQUENCE [LARGE SCALE GENOMIC DNA]</scope>
    <source>
        <strain evidence="5">DSM 45834</strain>
    </source>
</reference>
<accession>A0ABU2NCK4</accession>
<feature type="signal peptide" evidence="2">
    <location>
        <begin position="1"/>
        <end position="35"/>
    </location>
</feature>
<protein>
    <submittedName>
        <fullName evidence="4">Ig-like domain-containing protein</fullName>
    </submittedName>
</protein>
<feature type="chain" id="PRO_5046785627" evidence="2">
    <location>
        <begin position="36"/>
        <end position="171"/>
    </location>
</feature>
<dbReference type="Proteomes" id="UP001183202">
    <property type="component" value="Unassembled WGS sequence"/>
</dbReference>
<gene>
    <name evidence="4" type="ORF">RM445_19315</name>
</gene>
<dbReference type="Gene3D" id="2.60.40.1220">
    <property type="match status" value="1"/>
</dbReference>
<organism evidence="4 5">
    <name type="scientific">Pseudonocardia charpentierae</name>
    <dbReference type="NCBI Taxonomy" id="3075545"/>
    <lineage>
        <taxon>Bacteria</taxon>
        <taxon>Bacillati</taxon>
        <taxon>Actinomycetota</taxon>
        <taxon>Actinomycetes</taxon>
        <taxon>Pseudonocardiales</taxon>
        <taxon>Pseudonocardiaceae</taxon>
        <taxon>Pseudonocardia</taxon>
    </lineage>
</organism>
<dbReference type="Pfam" id="PF13205">
    <property type="entry name" value="Big_5"/>
    <property type="match status" value="1"/>
</dbReference>
<evidence type="ECO:0000313" key="5">
    <source>
        <dbReference type="Proteomes" id="UP001183202"/>
    </source>
</evidence>
<evidence type="ECO:0000256" key="2">
    <source>
        <dbReference type="SAM" id="SignalP"/>
    </source>
</evidence>
<sequence length="171" mass="16862">MPQDQSSRTPSRLAVGVTSVAAALLMAGAQAPAYAAPPADKTAPSLTITAPASDAAGVPVTGTVMVMFTEPVQGVDDKSFTLRGAGAAADVAAAVSYDDSTWIATLDPKADLSADTRYTVTLTGGASAIRDVAGNPLLNVSFTFTTGASVPAAPSPAPALPVPAIPAPGAR</sequence>
<evidence type="ECO:0000313" key="4">
    <source>
        <dbReference type="EMBL" id="MDT0351678.1"/>
    </source>
</evidence>
<dbReference type="InterPro" id="IPR014755">
    <property type="entry name" value="Cu-Rt/internalin_Ig-like"/>
</dbReference>
<keyword evidence="1 2" id="KW-0732">Signal</keyword>
<keyword evidence="5" id="KW-1185">Reference proteome</keyword>
<proteinExistence type="predicted"/>
<evidence type="ECO:0000259" key="3">
    <source>
        <dbReference type="Pfam" id="PF13205"/>
    </source>
</evidence>
<name>A0ABU2NCK4_9PSEU</name>
<comment type="caution">
    <text evidence="4">The sequence shown here is derived from an EMBL/GenBank/DDBJ whole genome shotgun (WGS) entry which is preliminary data.</text>
</comment>
<dbReference type="EMBL" id="JAVREJ010000014">
    <property type="protein sequence ID" value="MDT0351678.1"/>
    <property type="molecule type" value="Genomic_DNA"/>
</dbReference>
<feature type="domain" description="SbsA Ig-like" evidence="3">
    <location>
        <begin position="40"/>
        <end position="146"/>
    </location>
</feature>
<evidence type="ECO:0000256" key="1">
    <source>
        <dbReference type="ARBA" id="ARBA00022729"/>
    </source>
</evidence>